<evidence type="ECO:0000313" key="1">
    <source>
        <dbReference type="EMBL" id="ATF10450.1"/>
    </source>
</evidence>
<name>A0A291BBS0_9GAMM</name>
<sequence length="48" mass="5729">MLILLNIILRLHHPMEQESQYATIIKLQNFLSAIRLEGCQKEHVFEEH</sequence>
<gene>
    <name evidence="1" type="ORF">BTN50_2039</name>
</gene>
<evidence type="ECO:0000313" key="2">
    <source>
        <dbReference type="Proteomes" id="UP000218160"/>
    </source>
</evidence>
<dbReference type="AlphaFoldDB" id="A0A291BBS0"/>
<protein>
    <submittedName>
        <fullName evidence="1">Uncharacterized protein</fullName>
    </submittedName>
</protein>
<dbReference type="KEGG" id="elux:BTN50_2039"/>
<accession>A0A291BBS0</accession>
<dbReference type="EMBL" id="CP020663">
    <property type="protein sequence ID" value="ATF10450.1"/>
    <property type="molecule type" value="Genomic_DNA"/>
</dbReference>
<reference evidence="2" key="1">
    <citation type="submission" date="2017-04" db="EMBL/GenBank/DDBJ databases">
        <title>Genome evolution of the luminous symbionts of deep sea anglerfish.</title>
        <authorList>
            <person name="Hendry T.A."/>
        </authorList>
    </citation>
    <scope>NUCLEOTIDE SEQUENCE [LARGE SCALE GENOMIC DNA]</scope>
</reference>
<proteinExistence type="predicted"/>
<dbReference type="Proteomes" id="UP000218160">
    <property type="component" value="Chromosome 2"/>
</dbReference>
<organism evidence="1 2">
    <name type="scientific">Candidatus Enterovibrio altilux</name>
    <dbReference type="NCBI Taxonomy" id="1927128"/>
    <lineage>
        <taxon>Bacteria</taxon>
        <taxon>Pseudomonadati</taxon>
        <taxon>Pseudomonadota</taxon>
        <taxon>Gammaproteobacteria</taxon>
        <taxon>Vibrionales</taxon>
        <taxon>Vibrionaceae</taxon>
        <taxon>Enterovibrio</taxon>
    </lineage>
</organism>
<keyword evidence="2" id="KW-1185">Reference proteome</keyword>